<protein>
    <submittedName>
        <fullName evidence="2">Uncharacterized protein</fullName>
    </submittedName>
</protein>
<proteinExistence type="predicted"/>
<dbReference type="AlphaFoldDB" id="A0A915L136"/>
<sequence length="111" mass="12449">MVVQQKWRQEQQKIYGTFSIIQSTPVYSLETIQLSMKYLCALYGNVASEPEFNTASDIANFVHESYSTTSYRLIGLGKTGLSHPKTTQLDPESSIRKLLTCPGSETIILKV</sequence>
<accession>A0A915L136</accession>
<organism evidence="1 2">
    <name type="scientific">Romanomermis culicivorax</name>
    <name type="common">Nematode worm</name>
    <dbReference type="NCBI Taxonomy" id="13658"/>
    <lineage>
        <taxon>Eukaryota</taxon>
        <taxon>Metazoa</taxon>
        <taxon>Ecdysozoa</taxon>
        <taxon>Nematoda</taxon>
        <taxon>Enoplea</taxon>
        <taxon>Dorylaimia</taxon>
        <taxon>Mermithida</taxon>
        <taxon>Mermithoidea</taxon>
        <taxon>Mermithidae</taxon>
        <taxon>Romanomermis</taxon>
    </lineage>
</organism>
<evidence type="ECO:0000313" key="1">
    <source>
        <dbReference type="Proteomes" id="UP000887565"/>
    </source>
</evidence>
<keyword evidence="1" id="KW-1185">Reference proteome</keyword>
<evidence type="ECO:0000313" key="2">
    <source>
        <dbReference type="WBParaSite" id="nRc.2.0.1.t44778-RA"/>
    </source>
</evidence>
<name>A0A915L136_ROMCU</name>
<dbReference type="Proteomes" id="UP000887565">
    <property type="component" value="Unplaced"/>
</dbReference>
<reference evidence="2" key="1">
    <citation type="submission" date="2022-11" db="UniProtKB">
        <authorList>
            <consortium name="WormBaseParasite"/>
        </authorList>
    </citation>
    <scope>IDENTIFICATION</scope>
</reference>
<dbReference type="WBParaSite" id="nRc.2.0.1.t44778-RA">
    <property type="protein sequence ID" value="nRc.2.0.1.t44778-RA"/>
    <property type="gene ID" value="nRc.2.0.1.g44778"/>
</dbReference>